<dbReference type="Pfam" id="PF23552">
    <property type="entry name" value="ParB_C"/>
    <property type="match status" value="1"/>
</dbReference>
<dbReference type="FunFam" id="3.90.1530.30:FF:000001">
    <property type="entry name" value="Chromosome partitioning protein ParB"/>
    <property type="match status" value="1"/>
</dbReference>
<dbReference type="SUPFAM" id="SSF109709">
    <property type="entry name" value="KorB DNA-binding domain-like"/>
    <property type="match status" value="1"/>
</dbReference>
<dbReference type="GO" id="GO:0003677">
    <property type="term" value="F:DNA binding"/>
    <property type="evidence" value="ECO:0007669"/>
    <property type="project" value="UniProtKB-KW"/>
</dbReference>
<evidence type="ECO:0000313" key="5">
    <source>
        <dbReference type="EMBL" id="CAI8043806.1"/>
    </source>
</evidence>
<feature type="non-terminal residue" evidence="5">
    <location>
        <position position="1"/>
    </location>
</feature>
<evidence type="ECO:0000259" key="4">
    <source>
        <dbReference type="SMART" id="SM00470"/>
    </source>
</evidence>
<dbReference type="InterPro" id="IPR036086">
    <property type="entry name" value="ParB/Sulfiredoxin_sf"/>
</dbReference>
<dbReference type="InterPro" id="IPR003115">
    <property type="entry name" value="ParB_N"/>
</dbReference>
<dbReference type="AlphaFoldDB" id="A0AA35TBC0"/>
<dbReference type="SUPFAM" id="SSF110849">
    <property type="entry name" value="ParB/Sulfiredoxin"/>
    <property type="match status" value="1"/>
</dbReference>
<keyword evidence="2" id="KW-0159">Chromosome partition</keyword>
<comment type="similarity">
    <text evidence="1">Belongs to the ParB family.</text>
</comment>
<feature type="domain" description="ParB-like N-terminal" evidence="4">
    <location>
        <begin position="27"/>
        <end position="116"/>
    </location>
</feature>
<dbReference type="EMBL" id="CASHTH010003359">
    <property type="protein sequence ID" value="CAI8043806.1"/>
    <property type="molecule type" value="Genomic_DNA"/>
</dbReference>
<organism evidence="5 6">
    <name type="scientific">Geodia barretti</name>
    <name type="common">Barrett's horny sponge</name>
    <dbReference type="NCBI Taxonomy" id="519541"/>
    <lineage>
        <taxon>Eukaryota</taxon>
        <taxon>Metazoa</taxon>
        <taxon>Porifera</taxon>
        <taxon>Demospongiae</taxon>
        <taxon>Heteroscleromorpha</taxon>
        <taxon>Tetractinellida</taxon>
        <taxon>Astrophorina</taxon>
        <taxon>Geodiidae</taxon>
        <taxon>Geodia</taxon>
    </lineage>
</organism>
<name>A0AA35TBC0_GEOBA</name>
<accession>A0AA35TBC0</accession>
<dbReference type="Proteomes" id="UP001174909">
    <property type="component" value="Unassembled WGS sequence"/>
</dbReference>
<sequence length="289" mass="31388">VARRSGLGKGLGALIPTESETTESAFQDIDIVHIVPNPYQPRGRFDEETLTALAASIAEVGIIQPIIVRQATEGYEIIAGERRWRAAQRAGLRSIPALVRSADDKGALEAAVVENVHRQDLNALEEAAAYRQLMDDFGLTQEDVAARVGRSRSAVANTVRLLNLAPSVQRLVVEGHLSAGHGRALLALEDDEARQALAEEIVRENLTVREAERRVAENHAASQEIVAAQSGDNGEPGSDEIQAGVLELEDLLSTRLDTRVSVKLGKSRGRITIQFSGLSDLERIYHLIM</sequence>
<dbReference type="Pfam" id="PF02195">
    <property type="entry name" value="ParB_N"/>
    <property type="match status" value="1"/>
</dbReference>
<evidence type="ECO:0000256" key="2">
    <source>
        <dbReference type="ARBA" id="ARBA00022829"/>
    </source>
</evidence>
<reference evidence="5" key="1">
    <citation type="submission" date="2023-03" db="EMBL/GenBank/DDBJ databases">
        <authorList>
            <person name="Steffen K."/>
            <person name="Cardenas P."/>
        </authorList>
    </citation>
    <scope>NUCLEOTIDE SEQUENCE</scope>
</reference>
<dbReference type="Gene3D" id="1.10.10.2830">
    <property type="match status" value="1"/>
</dbReference>
<dbReference type="GO" id="GO:0005694">
    <property type="term" value="C:chromosome"/>
    <property type="evidence" value="ECO:0007669"/>
    <property type="project" value="TreeGrafter"/>
</dbReference>
<dbReference type="GO" id="GO:0007059">
    <property type="term" value="P:chromosome segregation"/>
    <property type="evidence" value="ECO:0007669"/>
    <property type="project" value="UniProtKB-KW"/>
</dbReference>
<keyword evidence="3" id="KW-0238">DNA-binding</keyword>
<dbReference type="InterPro" id="IPR041468">
    <property type="entry name" value="HTH_ParB/Spo0J"/>
</dbReference>
<dbReference type="PANTHER" id="PTHR33375:SF1">
    <property type="entry name" value="CHROMOSOME-PARTITIONING PROTEIN PARB-RELATED"/>
    <property type="match status" value="1"/>
</dbReference>
<dbReference type="PANTHER" id="PTHR33375">
    <property type="entry name" value="CHROMOSOME-PARTITIONING PROTEIN PARB-RELATED"/>
    <property type="match status" value="1"/>
</dbReference>
<dbReference type="InterPro" id="IPR057240">
    <property type="entry name" value="ParB_dimer_C"/>
</dbReference>
<dbReference type="GO" id="GO:0045881">
    <property type="term" value="P:positive regulation of sporulation resulting in formation of a cellular spore"/>
    <property type="evidence" value="ECO:0007669"/>
    <property type="project" value="TreeGrafter"/>
</dbReference>
<dbReference type="InterPro" id="IPR004437">
    <property type="entry name" value="ParB/RepB/Spo0J"/>
</dbReference>
<dbReference type="CDD" id="cd16393">
    <property type="entry name" value="SPO0J_N"/>
    <property type="match status" value="1"/>
</dbReference>
<keyword evidence="6" id="KW-1185">Reference proteome</keyword>
<dbReference type="FunFam" id="1.10.10.2830:FF:000001">
    <property type="entry name" value="Chromosome partitioning protein ParB"/>
    <property type="match status" value="1"/>
</dbReference>
<dbReference type="Gene3D" id="3.90.1530.30">
    <property type="match status" value="1"/>
</dbReference>
<comment type="caution">
    <text evidence="5">The sequence shown here is derived from an EMBL/GenBank/DDBJ whole genome shotgun (WGS) entry which is preliminary data.</text>
</comment>
<evidence type="ECO:0000256" key="3">
    <source>
        <dbReference type="ARBA" id="ARBA00023125"/>
    </source>
</evidence>
<proteinExistence type="inferred from homology"/>
<evidence type="ECO:0000313" key="6">
    <source>
        <dbReference type="Proteomes" id="UP001174909"/>
    </source>
</evidence>
<dbReference type="SMART" id="SM00470">
    <property type="entry name" value="ParB"/>
    <property type="match status" value="1"/>
</dbReference>
<dbReference type="Pfam" id="PF17762">
    <property type="entry name" value="HTH_ParB"/>
    <property type="match status" value="1"/>
</dbReference>
<dbReference type="InterPro" id="IPR050336">
    <property type="entry name" value="Chromosome_partition/occlusion"/>
</dbReference>
<protein>
    <submittedName>
        <fullName evidence="5">Probable chromosome-partitioning protein ParB</fullName>
    </submittedName>
</protein>
<evidence type="ECO:0000256" key="1">
    <source>
        <dbReference type="ARBA" id="ARBA00006295"/>
    </source>
</evidence>
<dbReference type="NCBIfam" id="TIGR00180">
    <property type="entry name" value="parB_part"/>
    <property type="match status" value="1"/>
</dbReference>
<gene>
    <name evidence="5" type="ORF">GBAR_LOCUS24305</name>
</gene>